<dbReference type="Proteomes" id="UP000267536">
    <property type="component" value="Unassembled WGS sequence"/>
</dbReference>
<dbReference type="InterPro" id="IPR058240">
    <property type="entry name" value="rSAM_sf"/>
</dbReference>
<keyword evidence="8" id="KW-1185">Reference proteome</keyword>
<keyword evidence="1" id="KW-0949">S-adenosyl-L-methionine</keyword>
<protein>
    <submittedName>
        <fullName evidence="7">Radical SAM protein</fullName>
    </submittedName>
</protein>
<gene>
    <name evidence="7" type="ORF">EF294_03655</name>
</gene>
<evidence type="ECO:0000256" key="5">
    <source>
        <dbReference type="ARBA" id="ARBA00023150"/>
    </source>
</evidence>
<accession>A0A3N4GU44</accession>
<evidence type="ECO:0000256" key="2">
    <source>
        <dbReference type="ARBA" id="ARBA00022723"/>
    </source>
</evidence>
<dbReference type="Pfam" id="PF04055">
    <property type="entry name" value="Radical_SAM"/>
    <property type="match status" value="1"/>
</dbReference>
<dbReference type="CDD" id="cd01335">
    <property type="entry name" value="Radical_SAM"/>
    <property type="match status" value="1"/>
</dbReference>
<dbReference type="OrthoDB" id="9763993at2"/>
<dbReference type="RefSeq" id="WP_123925701.1">
    <property type="nucleotide sequence ID" value="NZ_JBPSDP010000012.1"/>
</dbReference>
<proteinExistence type="predicted"/>
<dbReference type="InterPro" id="IPR007197">
    <property type="entry name" value="rSAM"/>
</dbReference>
<keyword evidence="3" id="KW-0408">Iron</keyword>
<evidence type="ECO:0000259" key="6">
    <source>
        <dbReference type="PROSITE" id="PS51918"/>
    </source>
</evidence>
<evidence type="ECO:0000256" key="1">
    <source>
        <dbReference type="ARBA" id="ARBA00022691"/>
    </source>
</evidence>
<dbReference type="GO" id="GO:0061799">
    <property type="term" value="F:cyclic pyranopterin monophosphate synthase activity"/>
    <property type="evidence" value="ECO:0007669"/>
    <property type="project" value="TreeGrafter"/>
</dbReference>
<dbReference type="PANTHER" id="PTHR22960:SF0">
    <property type="entry name" value="MOLYBDENUM COFACTOR BIOSYNTHESIS PROTEIN 1"/>
    <property type="match status" value="1"/>
</dbReference>
<dbReference type="GO" id="GO:0006777">
    <property type="term" value="P:Mo-molybdopterin cofactor biosynthetic process"/>
    <property type="evidence" value="ECO:0007669"/>
    <property type="project" value="UniProtKB-KW"/>
</dbReference>
<evidence type="ECO:0000313" key="7">
    <source>
        <dbReference type="EMBL" id="RPA65845.1"/>
    </source>
</evidence>
<evidence type="ECO:0000256" key="4">
    <source>
        <dbReference type="ARBA" id="ARBA00023014"/>
    </source>
</evidence>
<dbReference type="Gene3D" id="3.20.20.70">
    <property type="entry name" value="Aldolase class I"/>
    <property type="match status" value="1"/>
</dbReference>
<dbReference type="GO" id="GO:0051536">
    <property type="term" value="F:iron-sulfur cluster binding"/>
    <property type="evidence" value="ECO:0007669"/>
    <property type="project" value="UniProtKB-KW"/>
</dbReference>
<keyword evidence="5" id="KW-0501">Molybdenum cofactor biosynthesis</keyword>
<dbReference type="SUPFAM" id="SSF102114">
    <property type="entry name" value="Radical SAM enzymes"/>
    <property type="match status" value="1"/>
</dbReference>
<dbReference type="AlphaFoldDB" id="A0A3N4GU44"/>
<dbReference type="InterPro" id="IPR006638">
    <property type="entry name" value="Elp3/MiaA/NifB-like_rSAM"/>
</dbReference>
<feature type="domain" description="Radical SAM core" evidence="6">
    <location>
        <begin position="34"/>
        <end position="264"/>
    </location>
</feature>
<dbReference type="PROSITE" id="PS51918">
    <property type="entry name" value="RADICAL_SAM"/>
    <property type="match status" value="1"/>
</dbReference>
<dbReference type="PANTHER" id="PTHR22960">
    <property type="entry name" value="MOLYBDOPTERIN COFACTOR SYNTHESIS PROTEIN A"/>
    <property type="match status" value="1"/>
</dbReference>
<evidence type="ECO:0000313" key="8">
    <source>
        <dbReference type="Proteomes" id="UP000267536"/>
    </source>
</evidence>
<keyword evidence="2" id="KW-0479">Metal-binding</keyword>
<reference evidence="7 8" key="1">
    <citation type="submission" date="2018-11" db="EMBL/GenBank/DDBJ databases">
        <title>Draft genome sequence of Gordonia sp. RS15-1S isolated from rice stems.</title>
        <authorList>
            <person name="Muangham S."/>
        </authorList>
    </citation>
    <scope>NUCLEOTIDE SEQUENCE [LARGE SCALE GENOMIC DNA]</scope>
    <source>
        <strain evidence="7 8">RS15-1S</strain>
    </source>
</reference>
<dbReference type="GO" id="GO:0061798">
    <property type="term" value="F:GTP 3',8'-cyclase activity"/>
    <property type="evidence" value="ECO:0007669"/>
    <property type="project" value="TreeGrafter"/>
</dbReference>
<name>A0A3N4GU44_9ACTN</name>
<comment type="caution">
    <text evidence="7">The sequence shown here is derived from an EMBL/GenBank/DDBJ whole genome shotgun (WGS) entry which is preliminary data.</text>
</comment>
<dbReference type="GO" id="GO:0046872">
    <property type="term" value="F:metal ion binding"/>
    <property type="evidence" value="ECO:0007669"/>
    <property type="project" value="UniProtKB-KW"/>
</dbReference>
<dbReference type="SFLD" id="SFLDS00029">
    <property type="entry name" value="Radical_SAM"/>
    <property type="match status" value="1"/>
</dbReference>
<dbReference type="EMBL" id="RKMH01000002">
    <property type="protein sequence ID" value="RPA65845.1"/>
    <property type="molecule type" value="Genomic_DNA"/>
</dbReference>
<organism evidence="7 8">
    <name type="scientific">Gordonia oryzae</name>
    <dbReference type="NCBI Taxonomy" id="2487349"/>
    <lineage>
        <taxon>Bacteria</taxon>
        <taxon>Bacillati</taxon>
        <taxon>Actinomycetota</taxon>
        <taxon>Actinomycetes</taxon>
        <taxon>Mycobacteriales</taxon>
        <taxon>Gordoniaceae</taxon>
        <taxon>Gordonia</taxon>
    </lineage>
</organism>
<sequence length="376" mass="41565">MTPLLQRHISSREHAVNIERPDSGEAARWIELWRGDALASRLRISLTAQCNFGCFFCHNEGQSTGSSVLQRNLGIDDYMRVVFAAADSGITDIKLTGGEPLLYRDGTRGIVELVDQLSKVRDSYPINISMTTNGSLLRRYARDLKSAGLDRVTLSIHSLSEAGFTAFIGKTVSSRYQSPEAALAILREVKFTQTKINTVVFGSESAGSLSELRDIDQLSRQYNVVDHRLYTIIDSERNGVSDEWVRYWNDGRLPMEVSRALSLNTQDSQIFCDSVEEYIGTRSPDLLPRSILRLKIGGASYSIEAMKPGRFVSQGLSDEGPYALRLAADGTLRSFLPPVERDPAPTENLTSSTGVLASAEVLRRCFDTARATLAKS</sequence>
<evidence type="ECO:0000256" key="3">
    <source>
        <dbReference type="ARBA" id="ARBA00023004"/>
    </source>
</evidence>
<dbReference type="SMART" id="SM00729">
    <property type="entry name" value="Elp3"/>
    <property type="match status" value="1"/>
</dbReference>
<dbReference type="SFLD" id="SFLDG01067">
    <property type="entry name" value="SPASM/twitch_domain_containing"/>
    <property type="match status" value="1"/>
</dbReference>
<keyword evidence="4" id="KW-0411">Iron-sulfur</keyword>
<dbReference type="InterPro" id="IPR013785">
    <property type="entry name" value="Aldolase_TIM"/>
</dbReference>
<dbReference type="InterPro" id="IPR050105">
    <property type="entry name" value="MoCo_biosynth_MoaA/MoaC"/>
</dbReference>